<organism evidence="1 2">
    <name type="scientific">Nodularia spumigena UHCC 0060</name>
    <dbReference type="NCBI Taxonomy" id="3110300"/>
    <lineage>
        <taxon>Bacteria</taxon>
        <taxon>Bacillati</taxon>
        <taxon>Cyanobacteriota</taxon>
        <taxon>Cyanophyceae</taxon>
        <taxon>Nostocales</taxon>
        <taxon>Nodulariaceae</taxon>
        <taxon>Nodularia</taxon>
    </lineage>
</organism>
<accession>A0ABU5UWT7</accession>
<dbReference type="SUPFAM" id="SSF47413">
    <property type="entry name" value="lambda repressor-like DNA-binding domains"/>
    <property type="match status" value="1"/>
</dbReference>
<dbReference type="Proteomes" id="UP001303285">
    <property type="component" value="Unassembled WGS sequence"/>
</dbReference>
<reference evidence="1 2" key="1">
    <citation type="submission" date="2023-12" db="EMBL/GenBank/DDBJ databases">
        <title>Baltic Sea Cyanobacteria.</title>
        <authorList>
            <person name="Delbaje E."/>
            <person name="Fewer D.P."/>
            <person name="Shishido T.K."/>
        </authorList>
    </citation>
    <scope>NUCLEOTIDE SEQUENCE [LARGE SCALE GENOMIC DNA]</scope>
    <source>
        <strain evidence="1 2">UHCC 0060</strain>
    </source>
</reference>
<gene>
    <name evidence="1" type="ORF">VB695_15835</name>
</gene>
<name>A0ABU5UWT7_NODSP</name>
<keyword evidence="2" id="KW-1185">Reference proteome</keyword>
<comment type="caution">
    <text evidence="1">The sequence shown here is derived from an EMBL/GenBank/DDBJ whole genome shotgun (WGS) entry which is preliminary data.</text>
</comment>
<evidence type="ECO:0000313" key="1">
    <source>
        <dbReference type="EMBL" id="MEA5609520.1"/>
    </source>
</evidence>
<dbReference type="InterPro" id="IPR010982">
    <property type="entry name" value="Lambda_DNA-bd_dom_sf"/>
</dbReference>
<evidence type="ECO:0000313" key="2">
    <source>
        <dbReference type="Proteomes" id="UP001303285"/>
    </source>
</evidence>
<protein>
    <submittedName>
        <fullName evidence="1">XRE family transcriptional regulator</fullName>
    </submittedName>
</protein>
<proteinExistence type="predicted"/>
<dbReference type="EMBL" id="JAYGHK010000052">
    <property type="protein sequence ID" value="MEA5609520.1"/>
    <property type="molecule type" value="Genomic_DNA"/>
</dbReference>
<sequence length="89" mass="10048">MTPEQRAESETRAKLALLHMTLLELQESLELTQNNVKTDLSDVFSTISELENQEDIPISTLSRYIKALGGNLKIIANFPNEEITLAQFE</sequence>